<dbReference type="EMBL" id="UOET01000048">
    <property type="protein sequence ID" value="VAW26644.1"/>
    <property type="molecule type" value="Genomic_DNA"/>
</dbReference>
<proteinExistence type="predicted"/>
<organism evidence="1">
    <name type="scientific">hydrothermal vent metagenome</name>
    <dbReference type="NCBI Taxonomy" id="652676"/>
    <lineage>
        <taxon>unclassified sequences</taxon>
        <taxon>metagenomes</taxon>
        <taxon>ecological metagenomes</taxon>
    </lineage>
</organism>
<name>A0A3B0V3D2_9ZZZZ</name>
<gene>
    <name evidence="1" type="ORF">MNBD_BACTEROID07-1923</name>
</gene>
<protein>
    <submittedName>
        <fullName evidence="1">Uncharacterized protein</fullName>
    </submittedName>
</protein>
<accession>A0A3B0V3D2</accession>
<dbReference type="AlphaFoldDB" id="A0A3B0V3D2"/>
<sequence length="53" mass="6039">MVIILRIESTDFRESNGIPKYIVEHTTRIAEVSVALMKAEIKGLGVYRKMSED</sequence>
<evidence type="ECO:0000313" key="1">
    <source>
        <dbReference type="EMBL" id="VAW26644.1"/>
    </source>
</evidence>
<reference evidence="1" key="1">
    <citation type="submission" date="2018-06" db="EMBL/GenBank/DDBJ databases">
        <authorList>
            <person name="Zhirakovskaya E."/>
        </authorList>
    </citation>
    <scope>NUCLEOTIDE SEQUENCE</scope>
</reference>